<proteinExistence type="predicted"/>
<reference evidence="1 2" key="1">
    <citation type="submission" date="2013-11" db="EMBL/GenBank/DDBJ databases">
        <title>Opisthorchis viverrini - life in the bile duct.</title>
        <authorList>
            <person name="Young N.D."/>
            <person name="Nagarajan N."/>
            <person name="Lin S.J."/>
            <person name="Korhonen P.K."/>
            <person name="Jex A.R."/>
            <person name="Hall R.S."/>
            <person name="Safavi-Hemami H."/>
            <person name="Kaewkong W."/>
            <person name="Bertrand D."/>
            <person name="Gao S."/>
            <person name="Seet Q."/>
            <person name="Wongkham S."/>
            <person name="Teh B.T."/>
            <person name="Wongkham C."/>
            <person name="Intapan P.M."/>
            <person name="Maleewong W."/>
            <person name="Yang X."/>
            <person name="Hu M."/>
            <person name="Wang Z."/>
            <person name="Hofmann A."/>
            <person name="Sternberg P.W."/>
            <person name="Tan P."/>
            <person name="Wang J."/>
            <person name="Gasser R.B."/>
        </authorList>
    </citation>
    <scope>NUCLEOTIDE SEQUENCE [LARGE SCALE GENOMIC DNA]</scope>
</reference>
<dbReference type="CTD" id="20318220"/>
<dbReference type="Proteomes" id="UP000054324">
    <property type="component" value="Unassembled WGS sequence"/>
</dbReference>
<sequence>MRLCQKAKQMPIDVSWPTACTTPGASVIRQKDSSCPSKGQEPMFIRYVDANTANSKRREFSPTEVTLLNGLLGETEKEFGSARTDWYAYCSLPTILRCLEDRRQEHV</sequence>
<dbReference type="GeneID" id="20318220"/>
<accession>A0A074ZQB6</accession>
<dbReference type="EMBL" id="KL596681">
    <property type="protein sequence ID" value="KER29281.1"/>
    <property type="molecule type" value="Genomic_DNA"/>
</dbReference>
<evidence type="ECO:0000313" key="2">
    <source>
        <dbReference type="Proteomes" id="UP000054324"/>
    </source>
</evidence>
<name>A0A074ZQB6_OPIVI</name>
<keyword evidence="2" id="KW-1185">Reference proteome</keyword>
<organism evidence="1 2">
    <name type="scientific">Opisthorchis viverrini</name>
    <name type="common">Southeast Asian liver fluke</name>
    <dbReference type="NCBI Taxonomy" id="6198"/>
    <lineage>
        <taxon>Eukaryota</taxon>
        <taxon>Metazoa</taxon>
        <taxon>Spiralia</taxon>
        <taxon>Lophotrochozoa</taxon>
        <taxon>Platyhelminthes</taxon>
        <taxon>Trematoda</taxon>
        <taxon>Digenea</taxon>
        <taxon>Opisthorchiida</taxon>
        <taxon>Opisthorchiata</taxon>
        <taxon>Opisthorchiidae</taxon>
        <taxon>Opisthorchis</taxon>
    </lineage>
</organism>
<gene>
    <name evidence="1" type="ORF">T265_04034</name>
</gene>
<evidence type="ECO:0000313" key="1">
    <source>
        <dbReference type="EMBL" id="KER29281.1"/>
    </source>
</evidence>
<dbReference type="AlphaFoldDB" id="A0A074ZQB6"/>
<dbReference type="KEGG" id="ovi:T265_04034"/>
<protein>
    <submittedName>
        <fullName evidence="1">Uncharacterized protein</fullName>
    </submittedName>
</protein>
<dbReference type="RefSeq" id="XP_009166933.1">
    <property type="nucleotide sequence ID" value="XM_009168669.1"/>
</dbReference>